<dbReference type="HOGENOM" id="CLU_2956852_0_0_10"/>
<comment type="caution">
    <text evidence="2">The sequence shown here is derived from an EMBL/GenBank/DDBJ whole genome shotgun (WGS) entry which is preliminary data.</text>
</comment>
<keyword evidence="3" id="KW-1185">Reference proteome</keyword>
<evidence type="ECO:0000256" key="1">
    <source>
        <dbReference type="SAM" id="SignalP"/>
    </source>
</evidence>
<dbReference type="AlphaFoldDB" id="L1N8S7"/>
<feature type="chain" id="PRO_5003954878" evidence="1">
    <location>
        <begin position="21"/>
        <end position="59"/>
    </location>
</feature>
<organism evidence="2 3">
    <name type="scientific">Hoylesella saccharolytica F0055</name>
    <dbReference type="NCBI Taxonomy" id="1127699"/>
    <lineage>
        <taxon>Bacteria</taxon>
        <taxon>Pseudomonadati</taxon>
        <taxon>Bacteroidota</taxon>
        <taxon>Bacteroidia</taxon>
        <taxon>Bacteroidales</taxon>
        <taxon>Prevotellaceae</taxon>
        <taxon>Hoylesella</taxon>
    </lineage>
</organism>
<keyword evidence="1" id="KW-0732">Signal</keyword>
<evidence type="ECO:0000313" key="2">
    <source>
        <dbReference type="EMBL" id="EKX99735.1"/>
    </source>
</evidence>
<sequence>MQHVVYYFLFSLMSVFTVNAQTNRTLHTDAEIQAYLDDIVNNKKFTSGYFMSYTMIFKR</sequence>
<proteinExistence type="predicted"/>
<protein>
    <submittedName>
        <fullName evidence="2">Uncharacterized protein</fullName>
    </submittedName>
</protein>
<dbReference type="EMBL" id="AMEP01000096">
    <property type="protein sequence ID" value="EKX99735.1"/>
    <property type="molecule type" value="Genomic_DNA"/>
</dbReference>
<name>L1N8S7_9BACT</name>
<accession>L1N8S7</accession>
<evidence type="ECO:0000313" key="3">
    <source>
        <dbReference type="Proteomes" id="UP000010433"/>
    </source>
</evidence>
<feature type="signal peptide" evidence="1">
    <location>
        <begin position="1"/>
        <end position="20"/>
    </location>
</feature>
<reference evidence="2 3" key="1">
    <citation type="submission" date="2012-05" db="EMBL/GenBank/DDBJ databases">
        <authorList>
            <person name="Weinstock G."/>
            <person name="Sodergren E."/>
            <person name="Lobos E.A."/>
            <person name="Fulton L."/>
            <person name="Fulton R."/>
            <person name="Courtney L."/>
            <person name="Fronick C."/>
            <person name="O'Laughlin M."/>
            <person name="Godfrey J."/>
            <person name="Wilson R.M."/>
            <person name="Miner T."/>
            <person name="Farmer C."/>
            <person name="Delehaunty K."/>
            <person name="Cordes M."/>
            <person name="Minx P."/>
            <person name="Tomlinson C."/>
            <person name="Chen J."/>
            <person name="Wollam A."/>
            <person name="Pepin K.H."/>
            <person name="Bhonagiri V."/>
            <person name="Zhang X."/>
            <person name="Suruliraj S."/>
            <person name="Warren W."/>
            <person name="Mitreva M."/>
            <person name="Mardis E.R."/>
            <person name="Wilson R.K."/>
        </authorList>
    </citation>
    <scope>NUCLEOTIDE SEQUENCE [LARGE SCALE GENOMIC DNA]</scope>
    <source>
        <strain evidence="2 3">F0055</strain>
    </source>
</reference>
<gene>
    <name evidence="2" type="ORF">HMPREF9151_01524</name>
</gene>
<dbReference type="Proteomes" id="UP000010433">
    <property type="component" value="Unassembled WGS sequence"/>
</dbReference>
<dbReference type="PATRIC" id="fig|1127699.3.peg.1403"/>